<dbReference type="EMBL" id="OBEG01000001">
    <property type="protein sequence ID" value="SNY77448.1"/>
    <property type="molecule type" value="Genomic_DNA"/>
</dbReference>
<protein>
    <recommendedName>
        <fullName evidence="3">Excreted virulence factor EspC, type VII ESX diderm</fullName>
    </recommendedName>
</protein>
<reference evidence="1 2" key="1">
    <citation type="submission" date="2017-09" db="EMBL/GenBank/DDBJ databases">
        <authorList>
            <person name="Ehlers B."/>
            <person name="Leendertz F.H."/>
        </authorList>
    </citation>
    <scope>NUCLEOTIDE SEQUENCE [LARGE SCALE GENOMIC DNA]</scope>
    <source>
        <strain evidence="1 2">DSM 45537</strain>
    </source>
</reference>
<name>A0A285KXQ0_9NOCA</name>
<accession>A0A285KXQ0</accession>
<proteinExistence type="predicted"/>
<dbReference type="AlphaFoldDB" id="A0A285KXQ0"/>
<organism evidence="1 2">
    <name type="scientific">Nocardia amikacinitolerans</name>
    <dbReference type="NCBI Taxonomy" id="756689"/>
    <lineage>
        <taxon>Bacteria</taxon>
        <taxon>Bacillati</taxon>
        <taxon>Actinomycetota</taxon>
        <taxon>Actinomycetes</taxon>
        <taxon>Mycobacteriales</taxon>
        <taxon>Nocardiaceae</taxon>
        <taxon>Nocardia</taxon>
    </lineage>
</organism>
<evidence type="ECO:0008006" key="3">
    <source>
        <dbReference type="Google" id="ProtNLM"/>
    </source>
</evidence>
<dbReference type="Proteomes" id="UP000219565">
    <property type="component" value="Unassembled WGS sequence"/>
</dbReference>
<keyword evidence="2" id="KW-1185">Reference proteome</keyword>
<sequence length="51" mass="5472">MWEEIRPRLGTHFDKINEFATSLTATAAALTDQDSHNAGAVTAVTSSLDLP</sequence>
<gene>
    <name evidence="1" type="ORF">SAMN04244553_1010</name>
</gene>
<evidence type="ECO:0000313" key="1">
    <source>
        <dbReference type="EMBL" id="SNY77448.1"/>
    </source>
</evidence>
<evidence type="ECO:0000313" key="2">
    <source>
        <dbReference type="Proteomes" id="UP000219565"/>
    </source>
</evidence>
<dbReference type="RefSeq" id="WP_179830748.1">
    <property type="nucleotide sequence ID" value="NZ_JAMTCW010000001.1"/>
</dbReference>